<dbReference type="Pfam" id="PF07911">
    <property type="entry name" value="DUF1677"/>
    <property type="match status" value="1"/>
</dbReference>
<reference evidence="2 3" key="3">
    <citation type="journal article" date="2010" name="BMC Genomics">
        <title>Transcriptome sequencing and comparative analysis of cucumber flowers with different sex types.</title>
        <authorList>
            <person name="Guo S."/>
            <person name="Zheng Y."/>
            <person name="Joung J.G."/>
            <person name="Liu S."/>
            <person name="Zhang Z."/>
            <person name="Crasta O.R."/>
            <person name="Sobral B.W."/>
            <person name="Xu Y."/>
            <person name="Huang S."/>
            <person name="Fei Z."/>
        </authorList>
    </citation>
    <scope>NUCLEOTIDE SEQUENCE [LARGE SCALE GENOMIC DNA]</scope>
    <source>
        <strain evidence="3">cv. 9930</strain>
    </source>
</reference>
<name>A0A0A0K5L1_CUCSA</name>
<proteinExistence type="predicted"/>
<protein>
    <recommendedName>
        <fullName evidence="4">DUF1677 family protein</fullName>
    </recommendedName>
</protein>
<feature type="region of interest" description="Disordered" evidence="1">
    <location>
        <begin position="94"/>
        <end position="132"/>
    </location>
</feature>
<dbReference type="EMBL" id="CM002928">
    <property type="protein sequence ID" value="KGN44239.1"/>
    <property type="molecule type" value="Genomic_DNA"/>
</dbReference>
<feature type="region of interest" description="Disordered" evidence="1">
    <location>
        <begin position="50"/>
        <end position="70"/>
    </location>
</feature>
<dbReference type="OMA" id="GAHMSFC"/>
<reference evidence="2 3" key="1">
    <citation type="journal article" date="2009" name="Nat. Genet.">
        <title>The genome of the cucumber, Cucumis sativus L.</title>
        <authorList>
            <person name="Huang S."/>
            <person name="Li R."/>
            <person name="Zhang Z."/>
            <person name="Li L."/>
            <person name="Gu X."/>
            <person name="Fan W."/>
            <person name="Lucas W.J."/>
            <person name="Wang X."/>
            <person name="Xie B."/>
            <person name="Ni P."/>
            <person name="Ren Y."/>
            <person name="Zhu H."/>
            <person name="Li J."/>
            <person name="Lin K."/>
            <person name="Jin W."/>
            <person name="Fei Z."/>
            <person name="Li G."/>
            <person name="Staub J."/>
            <person name="Kilian A."/>
            <person name="van der Vossen E.A."/>
            <person name="Wu Y."/>
            <person name="Guo J."/>
            <person name="He J."/>
            <person name="Jia Z."/>
            <person name="Ren Y."/>
            <person name="Tian G."/>
            <person name="Lu Y."/>
            <person name="Ruan J."/>
            <person name="Qian W."/>
            <person name="Wang M."/>
            <person name="Huang Q."/>
            <person name="Li B."/>
            <person name="Xuan Z."/>
            <person name="Cao J."/>
            <person name="Asan"/>
            <person name="Wu Z."/>
            <person name="Zhang J."/>
            <person name="Cai Q."/>
            <person name="Bai Y."/>
            <person name="Zhao B."/>
            <person name="Han Y."/>
            <person name="Li Y."/>
            <person name="Li X."/>
            <person name="Wang S."/>
            <person name="Shi Q."/>
            <person name="Liu S."/>
            <person name="Cho W.K."/>
            <person name="Kim J.Y."/>
            <person name="Xu Y."/>
            <person name="Heller-Uszynska K."/>
            <person name="Miao H."/>
            <person name="Cheng Z."/>
            <person name="Zhang S."/>
            <person name="Wu J."/>
            <person name="Yang Y."/>
            <person name="Kang H."/>
            <person name="Li M."/>
            <person name="Liang H."/>
            <person name="Ren X."/>
            <person name="Shi Z."/>
            <person name="Wen M."/>
            <person name="Jian M."/>
            <person name="Yang H."/>
            <person name="Zhang G."/>
            <person name="Yang Z."/>
            <person name="Chen R."/>
            <person name="Liu S."/>
            <person name="Li J."/>
            <person name="Ma L."/>
            <person name="Liu H."/>
            <person name="Zhou Y."/>
            <person name="Zhao J."/>
            <person name="Fang X."/>
            <person name="Li G."/>
            <person name="Fang L."/>
            <person name="Li Y."/>
            <person name="Liu D."/>
            <person name="Zheng H."/>
            <person name="Zhang Y."/>
            <person name="Qin N."/>
            <person name="Li Z."/>
            <person name="Yang G."/>
            <person name="Yang S."/>
            <person name="Bolund L."/>
            <person name="Kristiansen K."/>
            <person name="Zheng H."/>
            <person name="Li S."/>
            <person name="Zhang X."/>
            <person name="Yang H."/>
            <person name="Wang J."/>
            <person name="Sun R."/>
            <person name="Zhang B."/>
            <person name="Jiang S."/>
            <person name="Wang J."/>
            <person name="Du Y."/>
            <person name="Li S."/>
        </authorList>
    </citation>
    <scope>NUCLEOTIDE SEQUENCE [LARGE SCALE GENOMIC DNA]</scope>
    <source>
        <strain evidence="3">cv. 9930</strain>
    </source>
</reference>
<reference evidence="2 3" key="4">
    <citation type="journal article" date="2011" name="BMC Genomics">
        <title>RNA-Seq improves annotation of protein-coding genes in the cucumber genome.</title>
        <authorList>
            <person name="Li Z."/>
            <person name="Zhang Z."/>
            <person name="Yan P."/>
            <person name="Huang S."/>
            <person name="Fei Z."/>
            <person name="Lin K."/>
        </authorList>
    </citation>
    <scope>NUCLEOTIDE SEQUENCE [LARGE SCALE GENOMIC DNA]</scope>
    <source>
        <strain evidence="3">cv. 9930</strain>
    </source>
</reference>
<dbReference type="PANTHER" id="PTHR33108:SF2">
    <property type="entry name" value="OS03G0665700 PROTEIN"/>
    <property type="match status" value="1"/>
</dbReference>
<sequence length="132" mass="14446">MDEIEIVKCECCGLKEECTKDYISEVKANFDAKWLCGLCSQAVGDEILFRPKNNHHSPPQPPPSSTGGIQDAVNAHMLFCRKFKSNPAVRVADGMKQILRRRSSDLSSSQSSSSSSSNSTSSSHMSSFSSLR</sequence>
<evidence type="ECO:0000256" key="1">
    <source>
        <dbReference type="SAM" id="MobiDB-lite"/>
    </source>
</evidence>
<keyword evidence="3" id="KW-1185">Reference proteome</keyword>
<feature type="compositionally biased region" description="Low complexity" evidence="1">
    <location>
        <begin position="105"/>
        <end position="132"/>
    </location>
</feature>
<dbReference type="eggNOG" id="ENOG502S279">
    <property type="taxonomic scope" value="Eukaryota"/>
</dbReference>
<dbReference type="Proteomes" id="UP000029981">
    <property type="component" value="Chromosome 7"/>
</dbReference>
<reference evidence="2 3" key="2">
    <citation type="journal article" date="2009" name="PLoS ONE">
        <title>An integrated genetic and cytogenetic map of the cucumber genome.</title>
        <authorList>
            <person name="Ren Y."/>
            <person name="Zhang Z."/>
            <person name="Liu J."/>
            <person name="Staub J.E."/>
            <person name="Han Y."/>
            <person name="Cheng Z."/>
            <person name="Li X."/>
            <person name="Lu J."/>
            <person name="Miao H."/>
            <person name="Kang H."/>
            <person name="Xie B."/>
            <person name="Gu X."/>
            <person name="Wang X."/>
            <person name="Du Y."/>
            <person name="Jin W."/>
            <person name="Huang S."/>
        </authorList>
    </citation>
    <scope>NUCLEOTIDE SEQUENCE [LARGE SCALE GENOMIC DNA]</scope>
    <source>
        <strain evidence="3">cv. 9930</strain>
    </source>
</reference>
<dbReference type="InterPro" id="IPR012876">
    <property type="entry name" value="DUF1677_pln"/>
</dbReference>
<organism evidence="2 3">
    <name type="scientific">Cucumis sativus</name>
    <name type="common">Cucumber</name>
    <dbReference type="NCBI Taxonomy" id="3659"/>
    <lineage>
        <taxon>Eukaryota</taxon>
        <taxon>Viridiplantae</taxon>
        <taxon>Streptophyta</taxon>
        <taxon>Embryophyta</taxon>
        <taxon>Tracheophyta</taxon>
        <taxon>Spermatophyta</taxon>
        <taxon>Magnoliopsida</taxon>
        <taxon>eudicotyledons</taxon>
        <taxon>Gunneridae</taxon>
        <taxon>Pentapetalae</taxon>
        <taxon>rosids</taxon>
        <taxon>fabids</taxon>
        <taxon>Cucurbitales</taxon>
        <taxon>Cucurbitaceae</taxon>
        <taxon>Benincaseae</taxon>
        <taxon>Cucumis</taxon>
    </lineage>
</organism>
<dbReference type="OrthoDB" id="1911663at2759"/>
<dbReference type="Gramene" id="KGN44239">
    <property type="protein sequence ID" value="KGN44239"/>
    <property type="gene ID" value="Csa_7G234115"/>
</dbReference>
<dbReference type="PANTHER" id="PTHR33108">
    <property type="entry name" value="OS01G0745000 PROTEIN"/>
    <property type="match status" value="1"/>
</dbReference>
<evidence type="ECO:0008006" key="4">
    <source>
        <dbReference type="Google" id="ProtNLM"/>
    </source>
</evidence>
<dbReference type="AlphaFoldDB" id="A0A0A0K5L1"/>
<evidence type="ECO:0000313" key="2">
    <source>
        <dbReference type="EMBL" id="KGN44239.1"/>
    </source>
</evidence>
<gene>
    <name evidence="2" type="ORF">Csa_7G234115</name>
</gene>
<accession>A0A0A0K5L1</accession>
<evidence type="ECO:0000313" key="3">
    <source>
        <dbReference type="Proteomes" id="UP000029981"/>
    </source>
</evidence>
<dbReference type="STRING" id="3659.A0A0A0K5L1"/>